<feature type="region of interest" description="Disordered" evidence="1">
    <location>
        <begin position="594"/>
        <end position="618"/>
    </location>
</feature>
<keyword evidence="2" id="KW-0732">Signal</keyword>
<comment type="caution">
    <text evidence="3">The sequence shown here is derived from an EMBL/GenBank/DDBJ whole genome shotgun (WGS) entry which is preliminary data.</text>
</comment>
<gene>
    <name evidence="3" type="ORF">RS030_91518</name>
</gene>
<evidence type="ECO:0000256" key="1">
    <source>
        <dbReference type="SAM" id="MobiDB-lite"/>
    </source>
</evidence>
<dbReference type="EMBL" id="JAWDEY010000037">
    <property type="protein sequence ID" value="KAK6587590.1"/>
    <property type="molecule type" value="Genomic_DNA"/>
</dbReference>
<keyword evidence="4" id="KW-1185">Reference proteome</keyword>
<evidence type="ECO:0000313" key="3">
    <source>
        <dbReference type="EMBL" id="KAK6587590.1"/>
    </source>
</evidence>
<name>A0AAV9XTS1_9CRYT</name>
<protein>
    <submittedName>
        <fullName evidence="3">Mucin like protein</fullName>
    </submittedName>
</protein>
<proteinExistence type="predicted"/>
<feature type="chain" id="PRO_5043810413" evidence="2">
    <location>
        <begin position="18"/>
        <end position="646"/>
    </location>
</feature>
<dbReference type="Proteomes" id="UP001311799">
    <property type="component" value="Unassembled WGS sequence"/>
</dbReference>
<dbReference type="AlphaFoldDB" id="A0AAV9XTS1"/>
<sequence length="646" mass="73406">MGLLRAFLFALLGIVLALIEAECRGYRESRINKSVRIETKSMPHIIDSRVNGNNQNSCMVSNFHVTNFLNTARWRRIWNKAGTGWDETLIPPLMFCVKVLDKPTNTDNKCNKNTFELVIVDGIKKKKSNPTHTVVVANIADVLKGEERCIFVSPCEILRRIYWDDDNFDNPVNNLEFRINVNYESTTTNQRFVAIAGVRGLARSIKSSRNPWDNRMRITQKFKNVQAISLFVPYKPHSKSFISDSCIIKPRVTTVFYGRNKPSVCKFENCMWNIWVGELAGEFVNERCTIGRSSSRGDYIVGWFTPYAVDSDTIGSLKLKIDWLSDSLLNSDSCRIPNQFIGFSSTQGQSEYNLRSNQNNKSDWFPSEAENRSYEKITTETGEHKNNVGISSNGENINEVGDVTYAAHTVPTTTTTTTVHTHHTVITEQQTDAPSANKRHYNFTETEFLRGKIVLSGSNGSKDMGLCKDGRCASAKKLWTSCSGEKRRHLYSENSTDHKVDSLSSNETFPAQIEWIEIDYNSTIYTRNPDGLILYNVDGYINNTDSFFGSLNKSSVGVPLVFECLGSLCKHDLLYSCMIDGVHDEDITVVEYDDDPDSKHESMENSTEYNHDANSQEEGEFEYINSNENMTDLLKKWLDLKRLYES</sequence>
<organism evidence="3 4">
    <name type="scientific">Cryptosporidium xiaoi</name>
    <dbReference type="NCBI Taxonomy" id="659607"/>
    <lineage>
        <taxon>Eukaryota</taxon>
        <taxon>Sar</taxon>
        <taxon>Alveolata</taxon>
        <taxon>Apicomplexa</taxon>
        <taxon>Conoidasida</taxon>
        <taxon>Coccidia</taxon>
        <taxon>Eucoccidiorida</taxon>
        <taxon>Eimeriorina</taxon>
        <taxon>Cryptosporidiidae</taxon>
        <taxon>Cryptosporidium</taxon>
    </lineage>
</organism>
<reference evidence="3 4" key="1">
    <citation type="submission" date="2023-10" db="EMBL/GenBank/DDBJ databases">
        <title>Comparative genomics analysis reveals potential genetic determinants of host preference in Cryptosporidium xiaoi.</title>
        <authorList>
            <person name="Xiao L."/>
            <person name="Li J."/>
        </authorList>
    </citation>
    <scope>NUCLEOTIDE SEQUENCE [LARGE SCALE GENOMIC DNA]</scope>
    <source>
        <strain evidence="3 4">52996</strain>
    </source>
</reference>
<evidence type="ECO:0000313" key="4">
    <source>
        <dbReference type="Proteomes" id="UP001311799"/>
    </source>
</evidence>
<accession>A0AAV9XTS1</accession>
<feature type="signal peptide" evidence="2">
    <location>
        <begin position="1"/>
        <end position="17"/>
    </location>
</feature>
<evidence type="ECO:0000256" key="2">
    <source>
        <dbReference type="SAM" id="SignalP"/>
    </source>
</evidence>